<dbReference type="Gene3D" id="1.10.287.1260">
    <property type="match status" value="1"/>
</dbReference>
<sequence length="587" mass="68031">MKKNLLIFFVLFLVTRITTAQQTISKLDSIEIELNKIKQRNDLLRIKDSIRTQLLKNELNSIVNPQGNELEWYKTELLKIKQEDSVHLSNQKAEIEKLRENAKPYPVKLFNDTIFNVYSGLGPFSAKERALSAQNEIQELYAKKLYFKDSLQLMTTQNYINIVYQGTIITSISQEDALWENVTPDSLAANYLQTIKASIDKNRISHTFENILIRWAMAIGIVLVFLALIYFLRKLTRFGIRKIISWMNRDFEGVKIKNYQFISPYRIKVWMIKTLRWVYIVLFFLLTGISISLIFSIFPVTEHWAYMFLHGIWKPLKELGISIYNYWPKLLHIIIVLMVGRYADKLLHFFSNEIERGMLKIKGFHPEWAKPTYHLIRICLIAFVIIMIFPYLPGSDTTAFKGVSVFLGILISLGSSSAIANTIAGFIITYMRPFQIGDWIKVNDEVGEVIEKTSLVTRLRTINNEDITIPNSMILSNKTINYSSSSAKTCLIIPIDININFDVPIEKVNELLIKAALETQHVVAYPKPYVFKNKILDTYISYQLNAFTKTPQRMYFITSDLNENILKVFKEEGIDLLSPKFYAKPKS</sequence>
<feature type="transmembrane region" description="Helical" evidence="8">
    <location>
        <begin position="277"/>
        <end position="298"/>
    </location>
</feature>
<dbReference type="InterPro" id="IPR006685">
    <property type="entry name" value="MscS_channel_2nd"/>
</dbReference>
<comment type="subcellular location">
    <subcellularLocation>
        <location evidence="1">Cell membrane</location>
        <topology evidence="1">Multi-pass membrane protein</topology>
    </subcellularLocation>
</comment>
<reference evidence="12 13" key="1">
    <citation type="submission" date="2016-10" db="EMBL/GenBank/DDBJ databases">
        <authorList>
            <person name="de Groot N.N."/>
        </authorList>
    </citation>
    <scope>NUCLEOTIDE SEQUENCE [LARGE SCALE GENOMIC DNA]</scope>
    <source>
        <strain evidence="12 13">CGMCC 1.10825</strain>
    </source>
</reference>
<keyword evidence="5 8" id="KW-1133">Transmembrane helix</keyword>
<evidence type="ECO:0000256" key="2">
    <source>
        <dbReference type="ARBA" id="ARBA00008017"/>
    </source>
</evidence>
<feature type="transmembrane region" description="Helical" evidence="8">
    <location>
        <begin position="372"/>
        <end position="392"/>
    </location>
</feature>
<dbReference type="InterPro" id="IPR023408">
    <property type="entry name" value="MscS_beta-dom_sf"/>
</dbReference>
<feature type="transmembrane region" description="Helical" evidence="8">
    <location>
        <begin position="212"/>
        <end position="232"/>
    </location>
</feature>
<feature type="signal peptide" evidence="9">
    <location>
        <begin position="1"/>
        <end position="20"/>
    </location>
</feature>
<feature type="coiled-coil region" evidence="7">
    <location>
        <begin position="20"/>
        <end position="47"/>
    </location>
</feature>
<dbReference type="RefSeq" id="WP_091096376.1">
    <property type="nucleotide sequence ID" value="NZ_FNXE01000006.1"/>
</dbReference>
<evidence type="ECO:0000256" key="7">
    <source>
        <dbReference type="SAM" id="Coils"/>
    </source>
</evidence>
<dbReference type="PANTHER" id="PTHR30221">
    <property type="entry name" value="SMALL-CONDUCTANCE MECHANOSENSITIVE CHANNEL"/>
    <property type="match status" value="1"/>
</dbReference>
<feature type="domain" description="Mechanosensitive ion channel MscS C-terminal" evidence="11">
    <location>
        <begin position="495"/>
        <end position="575"/>
    </location>
</feature>
<comment type="similarity">
    <text evidence="2">Belongs to the MscS (TC 1.A.23) family.</text>
</comment>
<evidence type="ECO:0000256" key="4">
    <source>
        <dbReference type="ARBA" id="ARBA00022692"/>
    </source>
</evidence>
<gene>
    <name evidence="12" type="ORF">SAMN02927937_00700</name>
</gene>
<keyword evidence="4 8" id="KW-0812">Transmembrane</keyword>
<dbReference type="STRING" id="1159016.SAMN02927937_00700"/>
<dbReference type="AlphaFoldDB" id="A0A1H6K200"/>
<dbReference type="OrthoDB" id="9809206at2"/>
<dbReference type="Gene3D" id="3.30.70.100">
    <property type="match status" value="1"/>
</dbReference>
<name>A0A1H6K200_9FLAO</name>
<feature type="domain" description="Mechanosensitive ion channel MscS" evidence="10">
    <location>
        <begin position="419"/>
        <end position="483"/>
    </location>
</feature>
<evidence type="ECO:0000313" key="12">
    <source>
        <dbReference type="EMBL" id="SEH65413.1"/>
    </source>
</evidence>
<evidence type="ECO:0000313" key="13">
    <source>
        <dbReference type="Proteomes" id="UP000199634"/>
    </source>
</evidence>
<keyword evidence="6 8" id="KW-0472">Membrane</keyword>
<evidence type="ECO:0000256" key="1">
    <source>
        <dbReference type="ARBA" id="ARBA00004651"/>
    </source>
</evidence>
<dbReference type="Proteomes" id="UP000199634">
    <property type="component" value="Unassembled WGS sequence"/>
</dbReference>
<evidence type="ECO:0000259" key="11">
    <source>
        <dbReference type="Pfam" id="PF21082"/>
    </source>
</evidence>
<dbReference type="PANTHER" id="PTHR30221:SF18">
    <property type="entry name" value="SLL0590 PROTEIN"/>
    <property type="match status" value="1"/>
</dbReference>
<evidence type="ECO:0000256" key="8">
    <source>
        <dbReference type="SAM" id="Phobius"/>
    </source>
</evidence>
<keyword evidence="13" id="KW-1185">Reference proteome</keyword>
<dbReference type="Pfam" id="PF00924">
    <property type="entry name" value="MS_channel_2nd"/>
    <property type="match status" value="1"/>
</dbReference>
<evidence type="ECO:0000256" key="6">
    <source>
        <dbReference type="ARBA" id="ARBA00023136"/>
    </source>
</evidence>
<feature type="transmembrane region" description="Helical" evidence="8">
    <location>
        <begin position="330"/>
        <end position="351"/>
    </location>
</feature>
<dbReference type="InterPro" id="IPR049278">
    <property type="entry name" value="MS_channel_C"/>
</dbReference>
<dbReference type="InterPro" id="IPR010920">
    <property type="entry name" value="LSM_dom_sf"/>
</dbReference>
<accession>A0A1H6K200</accession>
<evidence type="ECO:0000256" key="9">
    <source>
        <dbReference type="SAM" id="SignalP"/>
    </source>
</evidence>
<keyword evidence="3" id="KW-1003">Cell membrane</keyword>
<evidence type="ECO:0000259" key="10">
    <source>
        <dbReference type="Pfam" id="PF00924"/>
    </source>
</evidence>
<feature type="transmembrane region" description="Helical" evidence="8">
    <location>
        <begin position="404"/>
        <end position="431"/>
    </location>
</feature>
<keyword evidence="7" id="KW-0175">Coiled coil</keyword>
<dbReference type="Pfam" id="PF21082">
    <property type="entry name" value="MS_channel_3rd"/>
    <property type="match status" value="1"/>
</dbReference>
<dbReference type="GO" id="GO:0008381">
    <property type="term" value="F:mechanosensitive monoatomic ion channel activity"/>
    <property type="evidence" value="ECO:0007669"/>
    <property type="project" value="InterPro"/>
</dbReference>
<feature type="chain" id="PRO_5011668408" evidence="9">
    <location>
        <begin position="21"/>
        <end position="587"/>
    </location>
</feature>
<evidence type="ECO:0000256" key="3">
    <source>
        <dbReference type="ARBA" id="ARBA00022475"/>
    </source>
</evidence>
<dbReference type="SUPFAM" id="SSF82689">
    <property type="entry name" value="Mechanosensitive channel protein MscS (YggB), C-terminal domain"/>
    <property type="match status" value="1"/>
</dbReference>
<dbReference type="SUPFAM" id="SSF50182">
    <property type="entry name" value="Sm-like ribonucleoproteins"/>
    <property type="match status" value="1"/>
</dbReference>
<dbReference type="GO" id="GO:0005886">
    <property type="term" value="C:plasma membrane"/>
    <property type="evidence" value="ECO:0007669"/>
    <property type="project" value="UniProtKB-SubCell"/>
</dbReference>
<protein>
    <submittedName>
        <fullName evidence="12">Mechanosensitive ion channel</fullName>
    </submittedName>
</protein>
<organism evidence="12 13">
    <name type="scientific">Paenimyroides marinum</name>
    <dbReference type="NCBI Taxonomy" id="1159016"/>
    <lineage>
        <taxon>Bacteria</taxon>
        <taxon>Pseudomonadati</taxon>
        <taxon>Bacteroidota</taxon>
        <taxon>Flavobacteriia</taxon>
        <taxon>Flavobacteriales</taxon>
        <taxon>Flavobacteriaceae</taxon>
        <taxon>Paenimyroides</taxon>
    </lineage>
</organism>
<proteinExistence type="inferred from homology"/>
<dbReference type="Gene3D" id="2.30.30.60">
    <property type="match status" value="1"/>
</dbReference>
<dbReference type="InterPro" id="IPR045275">
    <property type="entry name" value="MscS_archaea/bacteria_type"/>
</dbReference>
<keyword evidence="9" id="KW-0732">Signal</keyword>
<dbReference type="EMBL" id="FNXE01000006">
    <property type="protein sequence ID" value="SEH65413.1"/>
    <property type="molecule type" value="Genomic_DNA"/>
</dbReference>
<evidence type="ECO:0000256" key="5">
    <source>
        <dbReference type="ARBA" id="ARBA00022989"/>
    </source>
</evidence>
<dbReference type="InterPro" id="IPR011066">
    <property type="entry name" value="MscS_channel_C_sf"/>
</dbReference>